<organism evidence="5 6">
    <name type="scientific">Phrynosoma platyrhinos</name>
    <name type="common">Desert horned lizard</name>
    <dbReference type="NCBI Taxonomy" id="52577"/>
    <lineage>
        <taxon>Eukaryota</taxon>
        <taxon>Metazoa</taxon>
        <taxon>Chordata</taxon>
        <taxon>Craniata</taxon>
        <taxon>Vertebrata</taxon>
        <taxon>Euteleostomi</taxon>
        <taxon>Lepidosauria</taxon>
        <taxon>Squamata</taxon>
        <taxon>Bifurcata</taxon>
        <taxon>Unidentata</taxon>
        <taxon>Episquamata</taxon>
        <taxon>Toxicofera</taxon>
        <taxon>Iguania</taxon>
        <taxon>Phrynosomatidae</taxon>
        <taxon>Phrynosomatinae</taxon>
        <taxon>Phrynosoma</taxon>
    </lineage>
</organism>
<keyword evidence="3" id="KW-0963">Cytoplasm</keyword>
<dbReference type="EMBL" id="JAIPUX010005289">
    <property type="protein sequence ID" value="KAH0617491.1"/>
    <property type="molecule type" value="Genomic_DNA"/>
</dbReference>
<keyword evidence="6" id="KW-1185">Reference proteome</keyword>
<comment type="subcellular location">
    <subcellularLocation>
        <location evidence="2">Cytoplasm</location>
    </subcellularLocation>
    <subcellularLocation>
        <location evidence="1">Nucleus</location>
    </subcellularLocation>
</comment>
<evidence type="ECO:0000256" key="2">
    <source>
        <dbReference type="ARBA" id="ARBA00004496"/>
    </source>
</evidence>
<name>A0ABQ7SJG9_PHRPL</name>
<evidence type="ECO:0000313" key="5">
    <source>
        <dbReference type="EMBL" id="KAH0617491.1"/>
    </source>
</evidence>
<gene>
    <name evidence="5" type="ORF">JD844_015812</name>
</gene>
<evidence type="ECO:0008006" key="7">
    <source>
        <dbReference type="Google" id="ProtNLM"/>
    </source>
</evidence>
<evidence type="ECO:0000313" key="6">
    <source>
        <dbReference type="Proteomes" id="UP000826234"/>
    </source>
</evidence>
<accession>A0ABQ7SJG9</accession>
<reference evidence="5 6" key="1">
    <citation type="journal article" date="2022" name="Gigascience">
        <title>A chromosome-level genome assembly and annotation of the desert horned lizard, Phrynosoma platyrhinos, provides insight into chromosomal rearrangements among reptiles.</title>
        <authorList>
            <person name="Koochekian N."/>
            <person name="Ascanio A."/>
            <person name="Farleigh K."/>
            <person name="Card D.C."/>
            <person name="Schield D.R."/>
            <person name="Castoe T.A."/>
            <person name="Jezkova T."/>
        </authorList>
    </citation>
    <scope>NUCLEOTIDE SEQUENCE [LARGE SCALE GENOMIC DNA]</scope>
    <source>
        <strain evidence="5">NK-2021</strain>
    </source>
</reference>
<dbReference type="PANTHER" id="PTHR21664:SF1">
    <property type="entry name" value="NUDC DOMAIN-CONTAINING PROTEIN 1"/>
    <property type="match status" value="1"/>
</dbReference>
<evidence type="ECO:0000256" key="1">
    <source>
        <dbReference type="ARBA" id="ARBA00004123"/>
    </source>
</evidence>
<evidence type="ECO:0000256" key="3">
    <source>
        <dbReference type="ARBA" id="ARBA00022490"/>
    </source>
</evidence>
<dbReference type="PANTHER" id="PTHR21664">
    <property type="entry name" value="CHRONIC MYELOGENOUS LEUKEMIA TUMOR ANTIGEN 66"/>
    <property type="match status" value="1"/>
</dbReference>
<evidence type="ECO:0000256" key="4">
    <source>
        <dbReference type="ARBA" id="ARBA00023242"/>
    </source>
</evidence>
<proteinExistence type="predicted"/>
<comment type="caution">
    <text evidence="5">The sequence shown here is derived from an EMBL/GenBank/DDBJ whole genome shotgun (WGS) entry which is preliminary data.</text>
</comment>
<dbReference type="Proteomes" id="UP000826234">
    <property type="component" value="Unassembled WGS sequence"/>
</dbReference>
<sequence length="154" mass="17699">MYTFQVNLGSNQYLFSTVVDPKEMPCFCLRHDVDALLWQPHPDQQDKWEHISTFNALGYVQASKQDKKFMACAPNHSYSALCECVRRVFIYRQPAPLSTVLYNRKEGRQVGQVAKQLVATLETHDPVLGFQATNERLFVLTTKVLFIIKVSTEN</sequence>
<keyword evidence="4" id="KW-0539">Nucleus</keyword>
<dbReference type="InterPro" id="IPR037895">
    <property type="entry name" value="NUDCD1"/>
</dbReference>
<protein>
    <recommendedName>
        <fullName evidence="7">NudC domain-containing protein 1</fullName>
    </recommendedName>
</protein>